<keyword evidence="2" id="KW-0479">Metal-binding</keyword>
<dbReference type="Pfam" id="PF04055">
    <property type="entry name" value="Radical_SAM"/>
    <property type="match status" value="1"/>
</dbReference>
<organism evidence="7 8">
    <name type="scientific">Fusobacterium ulcerans 12-1B</name>
    <dbReference type="NCBI Taxonomy" id="457404"/>
    <lineage>
        <taxon>Bacteria</taxon>
        <taxon>Fusobacteriati</taxon>
        <taxon>Fusobacteriota</taxon>
        <taxon>Fusobacteriia</taxon>
        <taxon>Fusobacteriales</taxon>
        <taxon>Fusobacteriaceae</taxon>
        <taxon>Fusobacterium</taxon>
    </lineage>
</organism>
<dbReference type="PATRIC" id="fig|457404.5.peg.958"/>
<dbReference type="GO" id="GO:0016491">
    <property type="term" value="F:oxidoreductase activity"/>
    <property type="evidence" value="ECO:0007669"/>
    <property type="project" value="InterPro"/>
</dbReference>
<keyword evidence="4" id="KW-0411">Iron-sulfur</keyword>
<comment type="similarity">
    <text evidence="5">Belongs to the radical SAM superfamily. Anaerobic sulfatase-maturating enzyme family.</text>
</comment>
<dbReference type="Proteomes" id="UP000003233">
    <property type="component" value="Unassembled WGS sequence"/>
</dbReference>
<proteinExistence type="inferred from homology"/>
<evidence type="ECO:0000256" key="3">
    <source>
        <dbReference type="ARBA" id="ARBA00023004"/>
    </source>
</evidence>
<dbReference type="InterPro" id="IPR007197">
    <property type="entry name" value="rSAM"/>
</dbReference>
<keyword evidence="3" id="KW-0408">Iron</keyword>
<dbReference type="GO" id="GO:0046872">
    <property type="term" value="F:metal ion binding"/>
    <property type="evidence" value="ECO:0007669"/>
    <property type="project" value="UniProtKB-KW"/>
</dbReference>
<evidence type="ECO:0000313" key="8">
    <source>
        <dbReference type="Proteomes" id="UP000003233"/>
    </source>
</evidence>
<dbReference type="RefSeq" id="WP_008695585.1">
    <property type="nucleotide sequence ID" value="NZ_KE161007.1"/>
</dbReference>
<dbReference type="AlphaFoldDB" id="H1PPD5"/>
<accession>H1PPD5</accession>
<reference evidence="7 8" key="1">
    <citation type="submission" date="2012-07" db="EMBL/GenBank/DDBJ databases">
        <title>The Genome Sequence of Fusobacterium ulcerans 12_1B.</title>
        <authorList>
            <consortium name="The Broad Institute Genome Sequencing Platform"/>
            <person name="Earl A."/>
            <person name="Ward D."/>
            <person name="Feldgarden M."/>
            <person name="Gevers D."/>
            <person name="Strauss J."/>
            <person name="Ambrose C.E."/>
            <person name="Allen-Vercoe E."/>
            <person name="Walker B."/>
            <person name="Young S.K."/>
            <person name="Zeng Q."/>
            <person name="Gargeya S."/>
            <person name="Fitzgerald M."/>
            <person name="Haas B."/>
            <person name="Abouelleil A."/>
            <person name="Alvarado L."/>
            <person name="Arachchi H.M."/>
            <person name="Berlin A.M."/>
            <person name="Chapman S.B."/>
            <person name="Goldberg J."/>
            <person name="Griggs A."/>
            <person name="Gujja S."/>
            <person name="Hansen M."/>
            <person name="Howarth C."/>
            <person name="Imamovic A."/>
            <person name="Larimer J."/>
            <person name="McCowen C."/>
            <person name="Montmayeur A."/>
            <person name="Murphy C."/>
            <person name="Neiman D."/>
            <person name="Pearson M."/>
            <person name="Priest M."/>
            <person name="Roberts A."/>
            <person name="Saif S."/>
            <person name="Shea T."/>
            <person name="Sisk P."/>
            <person name="Sykes S."/>
            <person name="Wortman J."/>
            <person name="Nusbaum C."/>
            <person name="Birren B."/>
        </authorList>
    </citation>
    <scope>NUCLEOTIDE SEQUENCE [LARGE SCALE GENOMIC DNA]</scope>
    <source>
        <strain evidence="7 8">12_1B</strain>
    </source>
</reference>
<dbReference type="HOGENOM" id="CLU_564699_0_0_0"/>
<keyword evidence="8" id="KW-1185">Reference proteome</keyword>
<evidence type="ECO:0000256" key="2">
    <source>
        <dbReference type="ARBA" id="ARBA00022723"/>
    </source>
</evidence>
<dbReference type="PANTHER" id="PTHR43273">
    <property type="entry name" value="ANAEROBIC SULFATASE-MATURATING ENZYME HOMOLOG ASLB-RELATED"/>
    <property type="match status" value="1"/>
</dbReference>
<dbReference type="PROSITE" id="PS51918">
    <property type="entry name" value="RADICAL_SAM"/>
    <property type="match status" value="1"/>
</dbReference>
<name>H1PPD5_9FUSO</name>
<feature type="domain" description="Radical SAM core" evidence="6">
    <location>
        <begin position="12"/>
        <end position="263"/>
    </location>
</feature>
<evidence type="ECO:0000313" key="7">
    <source>
        <dbReference type="EMBL" id="EHO84459.1"/>
    </source>
</evidence>
<dbReference type="GO" id="GO:0051536">
    <property type="term" value="F:iron-sulfur cluster binding"/>
    <property type="evidence" value="ECO:0007669"/>
    <property type="project" value="UniProtKB-KW"/>
</dbReference>
<evidence type="ECO:0000256" key="5">
    <source>
        <dbReference type="ARBA" id="ARBA00023601"/>
    </source>
</evidence>
<sequence>MKLIKRSRYYNKFEPFILFIKVDESCNLRCEFCYQKAKKPFRLDTEEKFKRCFQNLDAGIDKFLKYTQTPDYEYSQLCICFFGGEPTLNTEAINKICDHILNNYSLEERNKIGLTYTTNGIIFDDKVKETLIKMKSINENYVGIMISTDNDKEVYDKNRHLIGKKESGFDIVQRNIKLYKEFLYEVNGGEYDKDIKISTVLATPEQILNNPMLIQDEYKDILRRGKFLYYTEQQSPEYIEACNVFLRKAYTYLINKAEKETKEKDMGEIMESVFHIVDKDHLLNECQIMYTIDGNGDINWCNKHRDFENEKLSQEKMREYIFNKDVDNSHFNCVKEKFKNGELTKDTLQPEMWAKLISKFDMNVPIARVNIEFNEGHKNIYHFIKYMIGSTNSDERAIYIKNPDEQVISICKEYDIKILNEKLASDTENTFYIDQEGNLFFDEIFKDDKDMILTDLKEKHFMWIHTPTLLNSVNKYFLEKLSC</sequence>
<dbReference type="Gene3D" id="3.20.20.70">
    <property type="entry name" value="Aldolase class I"/>
    <property type="match status" value="1"/>
</dbReference>
<dbReference type="InterPro" id="IPR023867">
    <property type="entry name" value="Sulphatase_maturase_rSAM"/>
</dbReference>
<dbReference type="InterPro" id="IPR058240">
    <property type="entry name" value="rSAM_sf"/>
</dbReference>
<dbReference type="BioCyc" id="FSP457404-HMP:GTSQ-279-MONOMER"/>
<gene>
    <name evidence="7" type="ORF">HMPREF0402_00278</name>
</gene>
<evidence type="ECO:0000256" key="1">
    <source>
        <dbReference type="ARBA" id="ARBA00022691"/>
    </source>
</evidence>
<dbReference type="SUPFAM" id="SSF102114">
    <property type="entry name" value="Radical SAM enzymes"/>
    <property type="match status" value="1"/>
</dbReference>
<dbReference type="PANTHER" id="PTHR43273:SF3">
    <property type="entry name" value="ANAEROBIC SULFATASE-MATURATING ENZYME HOMOLOG ASLB-RELATED"/>
    <property type="match status" value="1"/>
</dbReference>
<dbReference type="CDD" id="cd01335">
    <property type="entry name" value="Radical_SAM"/>
    <property type="match status" value="1"/>
</dbReference>
<keyword evidence="1" id="KW-0949">S-adenosyl-L-methionine</keyword>
<dbReference type="EMBL" id="AGWJ02000006">
    <property type="protein sequence ID" value="EHO84459.1"/>
    <property type="molecule type" value="Genomic_DNA"/>
</dbReference>
<comment type="caution">
    <text evidence="7">The sequence shown here is derived from an EMBL/GenBank/DDBJ whole genome shotgun (WGS) entry which is preliminary data.</text>
</comment>
<evidence type="ECO:0000259" key="6">
    <source>
        <dbReference type="PROSITE" id="PS51918"/>
    </source>
</evidence>
<evidence type="ECO:0000256" key="4">
    <source>
        <dbReference type="ARBA" id="ARBA00023014"/>
    </source>
</evidence>
<dbReference type="SFLD" id="SFLDS00029">
    <property type="entry name" value="Radical_SAM"/>
    <property type="match status" value="1"/>
</dbReference>
<dbReference type="InterPro" id="IPR013785">
    <property type="entry name" value="Aldolase_TIM"/>
</dbReference>
<protein>
    <recommendedName>
        <fullName evidence="6">Radical SAM core domain-containing protein</fullName>
    </recommendedName>
</protein>